<dbReference type="AlphaFoldDB" id="A0A812E990"/>
<gene>
    <name evidence="1" type="ORF">SPHA_69503</name>
</gene>
<keyword evidence="2" id="KW-1185">Reference proteome</keyword>
<accession>A0A812E990</accession>
<comment type="caution">
    <text evidence="1">The sequence shown here is derived from an EMBL/GenBank/DDBJ whole genome shotgun (WGS) entry which is preliminary data.</text>
</comment>
<reference evidence="1" key="1">
    <citation type="submission" date="2021-01" db="EMBL/GenBank/DDBJ databases">
        <authorList>
            <person name="Li R."/>
            <person name="Bekaert M."/>
        </authorList>
    </citation>
    <scope>NUCLEOTIDE SEQUENCE</scope>
    <source>
        <strain evidence="1">Farmed</strain>
    </source>
</reference>
<evidence type="ECO:0000313" key="2">
    <source>
        <dbReference type="Proteomes" id="UP000597762"/>
    </source>
</evidence>
<name>A0A812E990_ACAPH</name>
<sequence>MKDDFLSCTISEVFRRDTAAYNDYLEYLASLEINPDIFKWFAQHFLQPPPPPPPRNVPHPLFSKLPQQVNPFLIPGNIDPFNFRIPANRCKTNNICGNVNITFDVRVGDISHCKANKVEPRQNVKNLLILTSHYYNCLKITTKDNTPNSKHPGNEILNSVDGIANTRDNEWVIYLNRTKKYVDLNKYLPSNGDYFVINYAVSNKI</sequence>
<organism evidence="1 2">
    <name type="scientific">Acanthosepion pharaonis</name>
    <name type="common">Pharaoh cuttlefish</name>
    <name type="synonym">Sepia pharaonis</name>
    <dbReference type="NCBI Taxonomy" id="158019"/>
    <lineage>
        <taxon>Eukaryota</taxon>
        <taxon>Metazoa</taxon>
        <taxon>Spiralia</taxon>
        <taxon>Lophotrochozoa</taxon>
        <taxon>Mollusca</taxon>
        <taxon>Cephalopoda</taxon>
        <taxon>Coleoidea</taxon>
        <taxon>Decapodiformes</taxon>
        <taxon>Sepiida</taxon>
        <taxon>Sepiina</taxon>
        <taxon>Sepiidae</taxon>
        <taxon>Acanthosepion</taxon>
    </lineage>
</organism>
<protein>
    <submittedName>
        <fullName evidence="1">Uncharacterized protein</fullName>
    </submittedName>
</protein>
<proteinExistence type="predicted"/>
<evidence type="ECO:0000313" key="1">
    <source>
        <dbReference type="EMBL" id="CAE1319079.1"/>
    </source>
</evidence>
<dbReference type="Proteomes" id="UP000597762">
    <property type="component" value="Unassembled WGS sequence"/>
</dbReference>
<dbReference type="EMBL" id="CAHIKZ030005083">
    <property type="protein sequence ID" value="CAE1319079.1"/>
    <property type="molecule type" value="Genomic_DNA"/>
</dbReference>